<dbReference type="Proteomes" id="UP000178953">
    <property type="component" value="Unassembled WGS sequence"/>
</dbReference>
<evidence type="ECO:0000313" key="5">
    <source>
        <dbReference type="Proteomes" id="UP000178953"/>
    </source>
</evidence>
<name>A0A1E8Q080_9MYCO</name>
<dbReference type="AlphaFoldDB" id="A0A1E8Q080"/>
<dbReference type="OrthoDB" id="4337778at2"/>
<keyword evidence="5" id="KW-1185">Reference proteome</keyword>
<feature type="signal peptide" evidence="2">
    <location>
        <begin position="1"/>
        <end position="25"/>
    </location>
</feature>
<evidence type="ECO:0000259" key="3">
    <source>
        <dbReference type="SMART" id="SM00894"/>
    </source>
</evidence>
<accession>A0A1E8Q080</accession>
<evidence type="ECO:0000256" key="1">
    <source>
        <dbReference type="SAM" id="MobiDB-lite"/>
    </source>
</evidence>
<dbReference type="EMBL" id="MCHX01000053">
    <property type="protein sequence ID" value="OFJ51903.1"/>
    <property type="molecule type" value="Genomic_DNA"/>
</dbReference>
<proteinExistence type="predicted"/>
<feature type="region of interest" description="Disordered" evidence="1">
    <location>
        <begin position="40"/>
        <end position="65"/>
    </location>
</feature>
<dbReference type="SMART" id="SM00894">
    <property type="entry name" value="Excalibur"/>
    <property type="match status" value="1"/>
</dbReference>
<protein>
    <submittedName>
        <fullName evidence="4">Calcium-binding protein</fullName>
    </submittedName>
</protein>
<dbReference type="RefSeq" id="WP_070354898.1">
    <property type="nucleotide sequence ID" value="NZ_CP043474.1"/>
</dbReference>
<dbReference type="InterPro" id="IPR008613">
    <property type="entry name" value="Excalibur_Ca-bd_domain"/>
</dbReference>
<organism evidence="4 5">
    <name type="scientific">Mycolicibacterium grossiae</name>
    <dbReference type="NCBI Taxonomy" id="1552759"/>
    <lineage>
        <taxon>Bacteria</taxon>
        <taxon>Bacillati</taxon>
        <taxon>Actinomycetota</taxon>
        <taxon>Actinomycetes</taxon>
        <taxon>Mycobacteriales</taxon>
        <taxon>Mycobacteriaceae</taxon>
        <taxon>Mycolicibacterium</taxon>
    </lineage>
</organism>
<evidence type="ECO:0000313" key="4">
    <source>
        <dbReference type="EMBL" id="OFJ51903.1"/>
    </source>
</evidence>
<dbReference type="Pfam" id="PF05901">
    <property type="entry name" value="Excalibur"/>
    <property type="match status" value="1"/>
</dbReference>
<evidence type="ECO:0000256" key="2">
    <source>
        <dbReference type="SAM" id="SignalP"/>
    </source>
</evidence>
<keyword evidence="2" id="KW-0732">Signal</keyword>
<comment type="caution">
    <text evidence="4">The sequence shown here is derived from an EMBL/GenBank/DDBJ whole genome shotgun (WGS) entry which is preliminary data.</text>
</comment>
<feature type="chain" id="PRO_5039258002" evidence="2">
    <location>
        <begin position="26"/>
        <end position="65"/>
    </location>
</feature>
<reference evidence="4 5" key="1">
    <citation type="submission" date="2016-09" db="EMBL/GenBank/DDBJ databases">
        <title>genome sequence of Mycobacterium sp. 739 SCH.</title>
        <authorList>
            <person name="Greninger A.L."/>
            <person name="Qin X."/>
            <person name="Jerome K."/>
            <person name="Vora S."/>
            <person name="Quinn K."/>
        </authorList>
    </citation>
    <scope>NUCLEOTIDE SEQUENCE [LARGE SCALE GENOMIC DNA]</scope>
    <source>
        <strain evidence="4 5">SCH</strain>
    </source>
</reference>
<feature type="domain" description="Excalibur calcium-binding" evidence="3">
    <location>
        <begin position="28"/>
        <end position="64"/>
    </location>
</feature>
<gene>
    <name evidence="4" type="ORF">BEL07_20445</name>
</gene>
<sequence length="65" mass="6589">MFVRLLIAAAAVGAVALGASPVAAAAGPYKNCTAAHQDGRWDIPQGDPDYWSGGDRDGDGIACET</sequence>